<dbReference type="EMBL" id="JAWJWF010000050">
    <property type="protein sequence ID" value="KAK6618388.1"/>
    <property type="molecule type" value="Genomic_DNA"/>
</dbReference>
<gene>
    <name evidence="8" type="ORF">RUM44_002840</name>
</gene>
<dbReference type="PANTHER" id="PTHR46143">
    <property type="entry name" value="CALPAIN-7"/>
    <property type="match status" value="1"/>
</dbReference>
<comment type="similarity">
    <text evidence="1">Belongs to the peptidase C2 family.</text>
</comment>
<organism evidence="8 9">
    <name type="scientific">Polyplax serrata</name>
    <name type="common">Common mouse louse</name>
    <dbReference type="NCBI Taxonomy" id="468196"/>
    <lineage>
        <taxon>Eukaryota</taxon>
        <taxon>Metazoa</taxon>
        <taxon>Ecdysozoa</taxon>
        <taxon>Arthropoda</taxon>
        <taxon>Hexapoda</taxon>
        <taxon>Insecta</taxon>
        <taxon>Pterygota</taxon>
        <taxon>Neoptera</taxon>
        <taxon>Paraneoptera</taxon>
        <taxon>Psocodea</taxon>
        <taxon>Troctomorpha</taxon>
        <taxon>Phthiraptera</taxon>
        <taxon>Anoplura</taxon>
        <taxon>Polyplacidae</taxon>
        <taxon>Polyplax</taxon>
    </lineage>
</organism>
<accession>A0ABR1AG14</accession>
<dbReference type="InterPro" id="IPR038765">
    <property type="entry name" value="Papain-like_cys_pep_sf"/>
</dbReference>
<dbReference type="SMART" id="SM00230">
    <property type="entry name" value="CysPc"/>
    <property type="match status" value="1"/>
</dbReference>
<dbReference type="Gene3D" id="2.60.120.380">
    <property type="match status" value="2"/>
</dbReference>
<dbReference type="CDD" id="cd00044">
    <property type="entry name" value="CysPc"/>
    <property type="match status" value="1"/>
</dbReference>
<keyword evidence="2 5" id="KW-0645">Protease</keyword>
<protein>
    <recommendedName>
        <fullName evidence="7">Calpain catalytic domain-containing protein</fullName>
    </recommendedName>
</protein>
<feature type="active site" evidence="5">
    <location>
        <position position="486"/>
    </location>
</feature>
<dbReference type="InterPro" id="IPR022684">
    <property type="entry name" value="Calpain_cysteine_protease"/>
</dbReference>
<dbReference type="Gene3D" id="3.90.70.10">
    <property type="entry name" value="Cysteine proteinases"/>
    <property type="match status" value="1"/>
</dbReference>
<keyword evidence="9" id="KW-1185">Reference proteome</keyword>
<sequence length="823" mass="93172">MGVAVENALISSQRAINFDKLGNVEAAIYYYGEAVKYLEAAISDGGGNGDEISKWKGASSRYKERIRALENMGKSRNLNEAQSKSQQMLQRCNFLFSQALDADERGHKDIAVDLYSRTAEFALLKKAECDEFVQPKLMTRATQAIERAEEIKGITGTKKGETFSSHLPKSKGEEHPTSKLHRGSSAHLKISGGSTLLSDDEKHVLLVTSKINNIDYVPFMDIDLRERFQYAIPFTDRDGNLKLSFKQKVDFSKWCRPEEIHSEPKMIFPLGMDFHSIKQTIISDCSFVASLAVSALYERRFNKKLISTIIYPRNKSKEPIYNPFGKYMIKLHLNGVPRKIVIDDTLPVGRHGELLCSYSTNSGELWVSLLEKAYMKVMGGYDFPGSNSNIDLHALTGWIPERMAIRKSEEEFNATSVFNMLEERYRNGHCLGTVATGTLSDVEAERTGLVPTHAYAILNIKTVKVRLPGFELTLDVDGIRLMQLKNPWSHVRWRGNYSELDVVHWTPDLRSALNFDPESASMFDNGIFWIDYESILNFFDVFYINWNPELFSYTYCIHRLWQAGIGPAKDAYNIGENPQFKLHIPGDQLGSVWVLLTRHITDVEDFKDNQEFITLLVYKTSGKRVYYPRDPAPFIDGVRINSPHYLCKIVLTEDSDRTYTLVISQYEKMHNIYYTLRAYSTLPFTLNHIDSNWNFCQEVTGQWSGSSAGGCANYTTTYGSNPCYQFKLESNHNNNSLLIVLKGPRQYQIGFDIESISGQEETINGAFGRKSSGPYRSGFVVLELGTVPGGIYRVTPSTYYPGSEGPFILTVKSTSAITLTQIK</sequence>
<dbReference type="Pfam" id="PF00648">
    <property type="entry name" value="Peptidase_C2"/>
    <property type="match status" value="1"/>
</dbReference>
<dbReference type="InterPro" id="IPR022682">
    <property type="entry name" value="Calpain_domain_III"/>
</dbReference>
<feature type="domain" description="Calpain catalytic" evidence="7">
    <location>
        <begin position="231"/>
        <end position="548"/>
    </location>
</feature>
<dbReference type="Proteomes" id="UP001359485">
    <property type="component" value="Unassembled WGS sequence"/>
</dbReference>
<dbReference type="SUPFAM" id="SSF116846">
    <property type="entry name" value="MIT domain"/>
    <property type="match status" value="2"/>
</dbReference>
<reference evidence="8 9" key="1">
    <citation type="submission" date="2023-09" db="EMBL/GenBank/DDBJ databases">
        <title>Genomes of two closely related lineages of the louse Polyplax serrata with different host specificities.</title>
        <authorList>
            <person name="Martinu J."/>
            <person name="Tarabai H."/>
            <person name="Stefka J."/>
            <person name="Hypsa V."/>
        </authorList>
    </citation>
    <scope>NUCLEOTIDE SEQUENCE [LARGE SCALE GENOMIC DNA]</scope>
    <source>
        <strain evidence="8">98ZLc_SE</strain>
    </source>
</reference>
<feature type="region of interest" description="Disordered" evidence="6">
    <location>
        <begin position="158"/>
        <end position="185"/>
    </location>
</feature>
<dbReference type="InterPro" id="IPR022683">
    <property type="entry name" value="Calpain_III"/>
</dbReference>
<dbReference type="InterPro" id="IPR036181">
    <property type="entry name" value="MIT_dom_sf"/>
</dbReference>
<dbReference type="PANTHER" id="PTHR46143:SF1">
    <property type="entry name" value="CALPAIN-7"/>
    <property type="match status" value="1"/>
</dbReference>
<comment type="caution">
    <text evidence="8">The sequence shown here is derived from an EMBL/GenBank/DDBJ whole genome shotgun (WGS) entry which is preliminary data.</text>
</comment>
<feature type="active site" evidence="5">
    <location>
        <position position="285"/>
    </location>
</feature>
<evidence type="ECO:0000256" key="4">
    <source>
        <dbReference type="ARBA" id="ARBA00022807"/>
    </source>
</evidence>
<dbReference type="SUPFAM" id="SSF49758">
    <property type="entry name" value="Calpain large subunit, middle domain (domain III)"/>
    <property type="match status" value="2"/>
</dbReference>
<dbReference type="PRINTS" id="PR00704">
    <property type="entry name" value="CALPAIN"/>
</dbReference>
<evidence type="ECO:0000256" key="6">
    <source>
        <dbReference type="SAM" id="MobiDB-lite"/>
    </source>
</evidence>
<evidence type="ECO:0000256" key="5">
    <source>
        <dbReference type="PROSITE-ProRule" id="PRU00239"/>
    </source>
</evidence>
<dbReference type="InterPro" id="IPR007330">
    <property type="entry name" value="MIT_dom"/>
</dbReference>
<evidence type="ECO:0000259" key="7">
    <source>
        <dbReference type="PROSITE" id="PS50203"/>
    </source>
</evidence>
<feature type="active site" evidence="5">
    <location>
        <position position="453"/>
    </location>
</feature>
<evidence type="ECO:0000256" key="2">
    <source>
        <dbReference type="ARBA" id="ARBA00022670"/>
    </source>
</evidence>
<keyword evidence="4 5" id="KW-0788">Thiol protease</keyword>
<evidence type="ECO:0000256" key="1">
    <source>
        <dbReference type="ARBA" id="ARBA00007623"/>
    </source>
</evidence>
<dbReference type="InterPro" id="IPR001300">
    <property type="entry name" value="Peptidase_C2_calpain_cat"/>
</dbReference>
<evidence type="ECO:0000313" key="9">
    <source>
        <dbReference type="Proteomes" id="UP001359485"/>
    </source>
</evidence>
<keyword evidence="3 5" id="KW-0378">Hydrolase</keyword>
<name>A0ABR1AG14_POLSC</name>
<dbReference type="Pfam" id="PF01067">
    <property type="entry name" value="Calpain_III"/>
    <property type="match status" value="1"/>
</dbReference>
<evidence type="ECO:0000313" key="8">
    <source>
        <dbReference type="EMBL" id="KAK6618388.1"/>
    </source>
</evidence>
<dbReference type="InterPro" id="IPR036213">
    <property type="entry name" value="Calpain_III_sf"/>
</dbReference>
<dbReference type="PROSITE" id="PS50203">
    <property type="entry name" value="CALPAIN_CAT"/>
    <property type="match status" value="1"/>
</dbReference>
<dbReference type="SMART" id="SM00720">
    <property type="entry name" value="calpain_III"/>
    <property type="match status" value="1"/>
</dbReference>
<dbReference type="Pfam" id="PF04212">
    <property type="entry name" value="MIT"/>
    <property type="match status" value="1"/>
</dbReference>
<proteinExistence type="inferred from homology"/>
<dbReference type="SUPFAM" id="SSF54001">
    <property type="entry name" value="Cysteine proteinases"/>
    <property type="match status" value="1"/>
</dbReference>
<dbReference type="InterPro" id="IPR051297">
    <property type="entry name" value="PalB/RIM13"/>
</dbReference>
<evidence type="ECO:0000256" key="3">
    <source>
        <dbReference type="ARBA" id="ARBA00022801"/>
    </source>
</evidence>
<dbReference type="Gene3D" id="1.20.58.80">
    <property type="entry name" value="Phosphotransferase system, lactose/cellobiose-type IIA subunit"/>
    <property type="match status" value="2"/>
</dbReference>